<dbReference type="Pfam" id="PF02229">
    <property type="entry name" value="PC4"/>
    <property type="match status" value="1"/>
</dbReference>
<dbReference type="SUPFAM" id="SSF54447">
    <property type="entry name" value="ssDNA-binding transcriptional regulator domain"/>
    <property type="match status" value="1"/>
</dbReference>
<comment type="similarity">
    <text evidence="2">Belongs to the transcriptional coactivator PC4 family.</text>
</comment>
<dbReference type="InterPro" id="IPR014876">
    <property type="entry name" value="DEK_C"/>
</dbReference>
<evidence type="ECO:0000313" key="9">
    <source>
        <dbReference type="EMBL" id="KAL3738344.1"/>
    </source>
</evidence>
<dbReference type="PANTHER" id="PTHR13215">
    <property type="entry name" value="RNA POLYMERASE II TRANSCRIPTIONAL COACTIVATOR"/>
    <property type="match status" value="1"/>
</dbReference>
<dbReference type="PIRSF" id="PIRSF038156">
    <property type="entry name" value="RNA_pol_II_KELP"/>
    <property type="match status" value="1"/>
</dbReference>
<evidence type="ECO:0000256" key="2">
    <source>
        <dbReference type="ARBA" id="ARBA00009001"/>
    </source>
</evidence>
<dbReference type="Gene3D" id="2.30.31.10">
    <property type="entry name" value="Transcriptional Coactivator Pc4, Chain A"/>
    <property type="match status" value="1"/>
</dbReference>
<accession>A0ABD3KJ59</accession>
<feature type="compositionally biased region" description="Basic and acidic residues" evidence="7">
    <location>
        <begin position="62"/>
        <end position="74"/>
    </location>
</feature>
<dbReference type="InterPro" id="IPR045125">
    <property type="entry name" value="Sub1/Tcp4-like"/>
</dbReference>
<comment type="subcellular location">
    <subcellularLocation>
        <location evidence="1">Nucleus</location>
    </subcellularLocation>
</comment>
<evidence type="ECO:0000256" key="1">
    <source>
        <dbReference type="ARBA" id="ARBA00004123"/>
    </source>
</evidence>
<organism evidence="9 10">
    <name type="scientific">Eucalyptus globulus</name>
    <name type="common">Tasmanian blue gum</name>
    <dbReference type="NCBI Taxonomy" id="34317"/>
    <lineage>
        <taxon>Eukaryota</taxon>
        <taxon>Viridiplantae</taxon>
        <taxon>Streptophyta</taxon>
        <taxon>Embryophyta</taxon>
        <taxon>Tracheophyta</taxon>
        <taxon>Spermatophyta</taxon>
        <taxon>Magnoliopsida</taxon>
        <taxon>eudicotyledons</taxon>
        <taxon>Gunneridae</taxon>
        <taxon>Pentapetalae</taxon>
        <taxon>rosids</taxon>
        <taxon>malvids</taxon>
        <taxon>Myrtales</taxon>
        <taxon>Myrtaceae</taxon>
        <taxon>Myrtoideae</taxon>
        <taxon>Eucalypteae</taxon>
        <taxon>Eucalyptus</taxon>
    </lineage>
</organism>
<dbReference type="InterPro" id="IPR003173">
    <property type="entry name" value="PC4_C"/>
</dbReference>
<dbReference type="AlphaFoldDB" id="A0ABD3KJ59"/>
<comment type="caution">
    <text evidence="9">The sequence shown here is derived from an EMBL/GenBank/DDBJ whole genome shotgun (WGS) entry which is preliminary data.</text>
</comment>
<feature type="compositionally biased region" description="Acidic residues" evidence="7">
    <location>
        <begin position="75"/>
        <end position="88"/>
    </location>
</feature>
<feature type="region of interest" description="Disordered" evidence="7">
    <location>
        <begin position="1"/>
        <end position="25"/>
    </location>
</feature>
<reference evidence="9 10" key="1">
    <citation type="submission" date="2024-11" db="EMBL/GenBank/DDBJ databases">
        <title>Chromosome-level genome assembly of Eucalyptus globulus Labill. provides insights into its genome evolution.</title>
        <authorList>
            <person name="Li X."/>
        </authorList>
    </citation>
    <scope>NUCLEOTIDE SEQUENCE [LARGE SCALE GENOMIC DNA]</scope>
    <source>
        <strain evidence="9">CL2024</strain>
        <tissue evidence="9">Fresh tender leaves</tissue>
    </source>
</reference>
<protein>
    <recommendedName>
        <fullName evidence="8">DEK-C domain-containing protein</fullName>
    </recommendedName>
</protein>
<dbReference type="Proteomes" id="UP001634007">
    <property type="component" value="Unassembled WGS sequence"/>
</dbReference>
<keyword evidence="10" id="KW-1185">Reference proteome</keyword>
<feature type="region of interest" description="Disordered" evidence="7">
    <location>
        <begin position="62"/>
        <end position="99"/>
    </location>
</feature>
<keyword evidence="4" id="KW-0238">DNA-binding</keyword>
<dbReference type="EMBL" id="JBJKBG010000005">
    <property type="protein sequence ID" value="KAL3738344.1"/>
    <property type="molecule type" value="Genomic_DNA"/>
</dbReference>
<evidence type="ECO:0000256" key="5">
    <source>
        <dbReference type="ARBA" id="ARBA00023163"/>
    </source>
</evidence>
<keyword evidence="6" id="KW-0539">Nucleus</keyword>
<sequence length="175" mass="20017">MDSDVGRRIGTTVREVLEESDMSNTTEYKVRKLASERLGMDLSQPKYKAIVRQVVESFLEEQKAREEQNAMGKEEGEEQEEQEEEEEETGKKSGGDAEYTEDGDLIICKLSEKRKVTMQEFRGKPLLSIREYFKKGGKEFPTSKGISLTEEQWSVLRKNVPAVEKAIKKLESNAM</sequence>
<dbReference type="GO" id="GO:0005634">
    <property type="term" value="C:nucleus"/>
    <property type="evidence" value="ECO:0007669"/>
    <property type="project" value="UniProtKB-SubCell"/>
</dbReference>
<evidence type="ECO:0000256" key="3">
    <source>
        <dbReference type="ARBA" id="ARBA00023015"/>
    </source>
</evidence>
<dbReference type="InterPro" id="IPR017415">
    <property type="entry name" value="KELP"/>
</dbReference>
<evidence type="ECO:0000313" key="10">
    <source>
        <dbReference type="Proteomes" id="UP001634007"/>
    </source>
</evidence>
<keyword evidence="3" id="KW-0805">Transcription regulation</keyword>
<evidence type="ECO:0000256" key="7">
    <source>
        <dbReference type="SAM" id="MobiDB-lite"/>
    </source>
</evidence>
<evidence type="ECO:0000256" key="6">
    <source>
        <dbReference type="ARBA" id="ARBA00023242"/>
    </source>
</evidence>
<dbReference type="FunFam" id="2.30.31.10:FF:000011">
    <property type="entry name" value="RNA polymerase II transcriptional coactivator KELP"/>
    <property type="match status" value="1"/>
</dbReference>
<dbReference type="GO" id="GO:0003677">
    <property type="term" value="F:DNA binding"/>
    <property type="evidence" value="ECO:0007669"/>
    <property type="project" value="UniProtKB-KW"/>
</dbReference>
<dbReference type="InterPro" id="IPR009044">
    <property type="entry name" value="ssDNA-bd_transcriptional_reg"/>
</dbReference>
<keyword evidence="5" id="KW-0804">Transcription</keyword>
<evidence type="ECO:0000259" key="8">
    <source>
        <dbReference type="PROSITE" id="PS51998"/>
    </source>
</evidence>
<feature type="domain" description="DEK-C" evidence="8">
    <location>
        <begin position="3"/>
        <end position="60"/>
    </location>
</feature>
<gene>
    <name evidence="9" type="ORF">ACJRO7_019812</name>
</gene>
<dbReference type="PROSITE" id="PS51998">
    <property type="entry name" value="DEK_C"/>
    <property type="match status" value="1"/>
</dbReference>
<proteinExistence type="inferred from homology"/>
<dbReference type="Pfam" id="PF08766">
    <property type="entry name" value="DEK_C"/>
    <property type="match status" value="1"/>
</dbReference>
<name>A0ABD3KJ59_EUCGL</name>
<evidence type="ECO:0000256" key="4">
    <source>
        <dbReference type="ARBA" id="ARBA00023125"/>
    </source>
</evidence>